<protein>
    <recommendedName>
        <fullName evidence="3">DUF3127 domain-containing protein</fullName>
    </recommendedName>
</protein>
<evidence type="ECO:0000313" key="2">
    <source>
        <dbReference type="EMBL" id="SVE41350.1"/>
    </source>
</evidence>
<dbReference type="EMBL" id="UINC01215593">
    <property type="protein sequence ID" value="SVE41350.1"/>
    <property type="molecule type" value="Genomic_DNA"/>
</dbReference>
<evidence type="ECO:0008006" key="3">
    <source>
        <dbReference type="Google" id="ProtNLM"/>
    </source>
</evidence>
<sequence length="123" mass="14007">MSLSVKGTIKQKLELEQGTSKAGKEWKSQSFVLDTGAQYNPDICFKLFGEDKINLITNLNEGDEVEVSFNLSSREWNEKWFTSADAWKIEKSEENTSTTTETVDDSDIPVFENNQTQEDDLPF</sequence>
<gene>
    <name evidence="2" type="ORF">METZ01_LOCUS494204</name>
</gene>
<proteinExistence type="predicted"/>
<accession>A0A383DAM2</accession>
<dbReference type="AlphaFoldDB" id="A0A383DAM2"/>
<evidence type="ECO:0000256" key="1">
    <source>
        <dbReference type="SAM" id="MobiDB-lite"/>
    </source>
</evidence>
<dbReference type="InterPro" id="IPR021474">
    <property type="entry name" value="DUF3127"/>
</dbReference>
<organism evidence="2">
    <name type="scientific">marine metagenome</name>
    <dbReference type="NCBI Taxonomy" id="408172"/>
    <lineage>
        <taxon>unclassified sequences</taxon>
        <taxon>metagenomes</taxon>
        <taxon>ecological metagenomes</taxon>
    </lineage>
</organism>
<reference evidence="2" key="1">
    <citation type="submission" date="2018-05" db="EMBL/GenBank/DDBJ databases">
        <authorList>
            <person name="Lanie J.A."/>
            <person name="Ng W.-L."/>
            <person name="Kazmierczak K.M."/>
            <person name="Andrzejewski T.M."/>
            <person name="Davidsen T.M."/>
            <person name="Wayne K.J."/>
            <person name="Tettelin H."/>
            <person name="Glass J.I."/>
            <person name="Rusch D."/>
            <person name="Podicherti R."/>
            <person name="Tsui H.-C.T."/>
            <person name="Winkler M.E."/>
        </authorList>
    </citation>
    <scope>NUCLEOTIDE SEQUENCE</scope>
</reference>
<dbReference type="Pfam" id="PF11325">
    <property type="entry name" value="DUF3127"/>
    <property type="match status" value="1"/>
</dbReference>
<name>A0A383DAM2_9ZZZZ</name>
<feature type="region of interest" description="Disordered" evidence="1">
    <location>
        <begin position="92"/>
        <end position="123"/>
    </location>
</feature>